<dbReference type="GO" id="GO:0003700">
    <property type="term" value="F:DNA-binding transcription factor activity"/>
    <property type="evidence" value="ECO:0007669"/>
    <property type="project" value="InterPro"/>
</dbReference>
<dbReference type="SMART" id="SM00422">
    <property type="entry name" value="HTH_MERR"/>
    <property type="match status" value="1"/>
</dbReference>
<dbReference type="EMBL" id="AP022613">
    <property type="protein sequence ID" value="BBZ42484.1"/>
    <property type="molecule type" value="Genomic_DNA"/>
</dbReference>
<dbReference type="SUPFAM" id="SSF46955">
    <property type="entry name" value="Putative DNA-binding domain"/>
    <property type="match status" value="1"/>
</dbReference>
<protein>
    <submittedName>
        <fullName evidence="2">Putative transcriptional regulator, MerR family protein</fullName>
    </submittedName>
</protein>
<proteinExistence type="predicted"/>
<accession>A0A1X1T686</accession>
<dbReference type="InterPro" id="IPR000551">
    <property type="entry name" value="MerR-type_HTH_dom"/>
</dbReference>
<keyword evidence="1" id="KW-0238">DNA-binding</keyword>
<dbReference type="PANTHER" id="PTHR30204">
    <property type="entry name" value="REDOX-CYCLING DRUG-SENSING TRANSCRIPTIONAL ACTIVATOR SOXR"/>
    <property type="match status" value="1"/>
</dbReference>
<keyword evidence="3" id="KW-1185">Reference proteome</keyword>
<sequence>MDMTIDELARRVDMTARNIREWQTNGLVPPPQRRGRIGIYGDDHISHIERIKSLRAQGFPLDIIRQILDQSGESAPEIRRMASEVLGPANLTGSMEMKRVDLAEQFGADAEHHLASCGLIDVVDDELLVITDTRTFDYVDQLVAAGLPLDKVARSLTHMTDHQVASMQEFVDLYRHEIWEPFLRAGLPIDEWPAIAEKTLQLRSLGIGLGMQAFRRAIDKVAGKVATEEAAKIEVPTPARKNASKRS</sequence>
<dbReference type="Proteomes" id="UP000467385">
    <property type="component" value="Chromosome"/>
</dbReference>
<organism evidence="2 3">
    <name type="scientific">Mycobacterium conspicuum</name>
    <dbReference type="NCBI Taxonomy" id="44010"/>
    <lineage>
        <taxon>Bacteria</taxon>
        <taxon>Bacillati</taxon>
        <taxon>Actinomycetota</taxon>
        <taxon>Actinomycetes</taxon>
        <taxon>Mycobacteriales</taxon>
        <taxon>Mycobacteriaceae</taxon>
        <taxon>Mycobacterium</taxon>
    </lineage>
</organism>
<dbReference type="OrthoDB" id="3830374at2"/>
<dbReference type="Pfam" id="PF13411">
    <property type="entry name" value="MerR_1"/>
    <property type="match status" value="1"/>
</dbReference>
<dbReference type="PROSITE" id="PS50937">
    <property type="entry name" value="HTH_MERR_2"/>
    <property type="match status" value="1"/>
</dbReference>
<dbReference type="Gene3D" id="1.10.1660.10">
    <property type="match status" value="1"/>
</dbReference>
<name>A0A1X1T686_9MYCO</name>
<dbReference type="InterPro" id="IPR047057">
    <property type="entry name" value="MerR_fam"/>
</dbReference>
<evidence type="ECO:0000256" key="1">
    <source>
        <dbReference type="ARBA" id="ARBA00023125"/>
    </source>
</evidence>
<dbReference type="STRING" id="44010.AWC00_17705"/>
<gene>
    <name evidence="2" type="ORF">MCNS_55470</name>
</gene>
<reference evidence="2 3" key="1">
    <citation type="journal article" date="2019" name="Emerg. Microbes Infect.">
        <title>Comprehensive subspecies identification of 175 nontuberculous mycobacteria species based on 7547 genomic profiles.</title>
        <authorList>
            <person name="Matsumoto Y."/>
            <person name="Kinjo T."/>
            <person name="Motooka D."/>
            <person name="Nabeya D."/>
            <person name="Jung N."/>
            <person name="Uechi K."/>
            <person name="Horii T."/>
            <person name="Iida T."/>
            <person name="Fujita J."/>
            <person name="Nakamura S."/>
        </authorList>
    </citation>
    <scope>NUCLEOTIDE SEQUENCE [LARGE SCALE GENOMIC DNA]</scope>
    <source>
        <strain evidence="2 3">JCM 14738</strain>
    </source>
</reference>
<dbReference type="PANTHER" id="PTHR30204:SF93">
    <property type="entry name" value="HTH MERR-TYPE DOMAIN-CONTAINING PROTEIN"/>
    <property type="match status" value="1"/>
</dbReference>
<evidence type="ECO:0000313" key="3">
    <source>
        <dbReference type="Proteomes" id="UP000467385"/>
    </source>
</evidence>
<evidence type="ECO:0000313" key="2">
    <source>
        <dbReference type="EMBL" id="BBZ42484.1"/>
    </source>
</evidence>
<dbReference type="GO" id="GO:0003677">
    <property type="term" value="F:DNA binding"/>
    <property type="evidence" value="ECO:0007669"/>
    <property type="project" value="UniProtKB-KW"/>
</dbReference>
<dbReference type="InterPro" id="IPR009061">
    <property type="entry name" value="DNA-bd_dom_put_sf"/>
</dbReference>
<dbReference type="AlphaFoldDB" id="A0A1X1T686"/>